<gene>
    <name evidence="2" type="ORF">THAOC_30336</name>
</gene>
<comment type="caution">
    <text evidence="2">The sequence shown here is derived from an EMBL/GenBank/DDBJ whole genome shotgun (WGS) entry which is preliminary data.</text>
</comment>
<proteinExistence type="predicted"/>
<organism evidence="2 3">
    <name type="scientific">Thalassiosira oceanica</name>
    <name type="common">Marine diatom</name>
    <dbReference type="NCBI Taxonomy" id="159749"/>
    <lineage>
        <taxon>Eukaryota</taxon>
        <taxon>Sar</taxon>
        <taxon>Stramenopiles</taxon>
        <taxon>Ochrophyta</taxon>
        <taxon>Bacillariophyta</taxon>
        <taxon>Coscinodiscophyceae</taxon>
        <taxon>Thalassiosirophycidae</taxon>
        <taxon>Thalassiosirales</taxon>
        <taxon>Thalassiosiraceae</taxon>
        <taxon>Thalassiosira</taxon>
    </lineage>
</organism>
<feature type="region of interest" description="Disordered" evidence="1">
    <location>
        <begin position="1"/>
        <end position="48"/>
    </location>
</feature>
<sequence>SATTASRGEVSGGVEATQRIKEKSTPSQARKPEGPRGGGEQADDLSGNCIEDQFRASCNEQLRGGVRSEVWEIGHSYPMPA</sequence>
<accession>K0RVA2</accession>
<feature type="non-terminal residue" evidence="2">
    <location>
        <position position="1"/>
    </location>
</feature>
<dbReference type="Proteomes" id="UP000266841">
    <property type="component" value="Unassembled WGS sequence"/>
</dbReference>
<evidence type="ECO:0000313" key="3">
    <source>
        <dbReference type="Proteomes" id="UP000266841"/>
    </source>
</evidence>
<evidence type="ECO:0000313" key="2">
    <source>
        <dbReference type="EMBL" id="EJK50627.1"/>
    </source>
</evidence>
<reference evidence="2 3" key="1">
    <citation type="journal article" date="2012" name="Genome Biol.">
        <title>Genome and low-iron response of an oceanic diatom adapted to chronic iron limitation.</title>
        <authorList>
            <person name="Lommer M."/>
            <person name="Specht M."/>
            <person name="Roy A.S."/>
            <person name="Kraemer L."/>
            <person name="Andreson R."/>
            <person name="Gutowska M.A."/>
            <person name="Wolf J."/>
            <person name="Bergner S.V."/>
            <person name="Schilhabel M.B."/>
            <person name="Klostermeier U.C."/>
            <person name="Beiko R.G."/>
            <person name="Rosenstiel P."/>
            <person name="Hippler M."/>
            <person name="Laroche J."/>
        </authorList>
    </citation>
    <scope>NUCLEOTIDE SEQUENCE [LARGE SCALE GENOMIC DNA]</scope>
    <source>
        <strain evidence="2 3">CCMP1005</strain>
    </source>
</reference>
<feature type="compositionally biased region" description="Basic and acidic residues" evidence="1">
    <location>
        <begin position="18"/>
        <end position="34"/>
    </location>
</feature>
<name>K0RVA2_THAOC</name>
<evidence type="ECO:0000256" key="1">
    <source>
        <dbReference type="SAM" id="MobiDB-lite"/>
    </source>
</evidence>
<dbReference type="EMBL" id="AGNL01043301">
    <property type="protein sequence ID" value="EJK50627.1"/>
    <property type="molecule type" value="Genomic_DNA"/>
</dbReference>
<dbReference type="AlphaFoldDB" id="K0RVA2"/>
<protein>
    <submittedName>
        <fullName evidence="2">Uncharacterized protein</fullName>
    </submittedName>
</protein>
<keyword evidence="3" id="KW-1185">Reference proteome</keyword>